<gene>
    <name evidence="1" type="ORF">TCM_038713</name>
</gene>
<evidence type="ECO:0000313" key="1">
    <source>
        <dbReference type="EMBL" id="EOY31673.1"/>
    </source>
</evidence>
<dbReference type="InParanoid" id="A0A061GQM8"/>
<evidence type="ECO:0000313" key="2">
    <source>
        <dbReference type="Proteomes" id="UP000026915"/>
    </source>
</evidence>
<dbReference type="PANTHER" id="PTHR48258">
    <property type="entry name" value="DUF4218 DOMAIN-CONTAINING PROTEIN-RELATED"/>
    <property type="match status" value="1"/>
</dbReference>
<dbReference type="PANTHER" id="PTHR48258:SF3">
    <property type="entry name" value="FK506-BINDING PROTEIN 4-LIKE ISOFORM X1"/>
    <property type="match status" value="1"/>
</dbReference>
<dbReference type="EMBL" id="CM001887">
    <property type="protein sequence ID" value="EOY31673.1"/>
    <property type="molecule type" value="Genomic_DNA"/>
</dbReference>
<name>A0A061GQM8_THECC</name>
<reference evidence="1 2" key="1">
    <citation type="journal article" date="2013" name="Genome Biol.">
        <title>The genome sequence of the most widely cultivated cacao type and its use to identify candidate genes regulating pod color.</title>
        <authorList>
            <person name="Motamayor J.C."/>
            <person name="Mockaitis K."/>
            <person name="Schmutz J."/>
            <person name="Haiminen N."/>
            <person name="Iii D.L."/>
            <person name="Cornejo O."/>
            <person name="Findley S.D."/>
            <person name="Zheng P."/>
            <person name="Utro F."/>
            <person name="Royaert S."/>
            <person name="Saski C."/>
            <person name="Jenkins J."/>
            <person name="Podicheti R."/>
            <person name="Zhao M."/>
            <person name="Scheffler B.E."/>
            <person name="Stack J.C."/>
            <person name="Feltus F.A."/>
            <person name="Mustiga G.M."/>
            <person name="Amores F."/>
            <person name="Phillips W."/>
            <person name="Marelli J.P."/>
            <person name="May G.D."/>
            <person name="Shapiro H."/>
            <person name="Ma J."/>
            <person name="Bustamante C.D."/>
            <person name="Schnell R.J."/>
            <person name="Main D."/>
            <person name="Gilbert D."/>
            <person name="Parida L."/>
            <person name="Kuhn D.N."/>
        </authorList>
    </citation>
    <scope>NUCLEOTIDE SEQUENCE [LARGE SCALE GENOMIC DNA]</scope>
    <source>
        <strain evidence="2">cv. Matina 1-6</strain>
    </source>
</reference>
<dbReference type="Proteomes" id="UP000026915">
    <property type="component" value="Chromosome 9"/>
</dbReference>
<dbReference type="AlphaFoldDB" id="A0A061GQM8"/>
<keyword evidence="2" id="KW-1185">Reference proteome</keyword>
<sequence length="114" mass="13438">MVVQHTNQINSRLVDMSLSPSHKAMHYKGFYVNGYKFHTLDYRENYSIMNSGVFIKGSCYNDYDHAFYGLLVNIAKLKYFGVNNQVVLFKCHWFDIKKGLRVDMFISWSKFDTT</sequence>
<organism evidence="1 2">
    <name type="scientific">Theobroma cacao</name>
    <name type="common">Cacao</name>
    <name type="synonym">Cocoa</name>
    <dbReference type="NCBI Taxonomy" id="3641"/>
    <lineage>
        <taxon>Eukaryota</taxon>
        <taxon>Viridiplantae</taxon>
        <taxon>Streptophyta</taxon>
        <taxon>Embryophyta</taxon>
        <taxon>Tracheophyta</taxon>
        <taxon>Spermatophyta</taxon>
        <taxon>Magnoliopsida</taxon>
        <taxon>eudicotyledons</taxon>
        <taxon>Gunneridae</taxon>
        <taxon>Pentapetalae</taxon>
        <taxon>rosids</taxon>
        <taxon>malvids</taxon>
        <taxon>Malvales</taxon>
        <taxon>Malvaceae</taxon>
        <taxon>Byttnerioideae</taxon>
        <taxon>Theobroma</taxon>
    </lineage>
</organism>
<dbReference type="Gramene" id="EOY31673">
    <property type="protein sequence ID" value="EOY31673"/>
    <property type="gene ID" value="TCM_038713"/>
</dbReference>
<proteinExistence type="predicted"/>
<evidence type="ECO:0008006" key="3">
    <source>
        <dbReference type="Google" id="ProtNLM"/>
    </source>
</evidence>
<dbReference type="OMA" id="YSIMNSG"/>
<accession>A0A061GQM8</accession>
<dbReference type="HOGENOM" id="CLU_2125591_0_0_1"/>
<protein>
    <recommendedName>
        <fullName evidence="3">DUF4216 domain-containing protein</fullName>
    </recommendedName>
</protein>